<name>A0A4S8I632_MUSBA</name>
<sequence>MMWWLTSHSSSVLSEPCGKGHKRPLATHMQGAVLALPNQRIAPTPVAFVIGLLNFVSIQRLGKSPGSFTSSMYPLDSRHAILPPGG</sequence>
<dbReference type="AlphaFoldDB" id="A0A4S8I632"/>
<protein>
    <submittedName>
        <fullName evidence="1">Uncharacterized protein</fullName>
    </submittedName>
</protein>
<evidence type="ECO:0000313" key="1">
    <source>
        <dbReference type="EMBL" id="THU43333.1"/>
    </source>
</evidence>
<reference evidence="1 2" key="1">
    <citation type="journal article" date="2019" name="Nat. Plants">
        <title>Genome sequencing of Musa balbisiana reveals subgenome evolution and function divergence in polyploid bananas.</title>
        <authorList>
            <person name="Yao X."/>
        </authorList>
    </citation>
    <scope>NUCLEOTIDE SEQUENCE [LARGE SCALE GENOMIC DNA]</scope>
    <source>
        <strain evidence="2">cv. DH-PKW</strain>
        <tissue evidence="1">Leaves</tissue>
    </source>
</reference>
<dbReference type="EMBL" id="PYDT01000122">
    <property type="protein sequence ID" value="THU43333.1"/>
    <property type="molecule type" value="Genomic_DNA"/>
</dbReference>
<comment type="caution">
    <text evidence="1">The sequence shown here is derived from an EMBL/GenBank/DDBJ whole genome shotgun (WGS) entry which is preliminary data.</text>
</comment>
<evidence type="ECO:0000313" key="2">
    <source>
        <dbReference type="Proteomes" id="UP000317650"/>
    </source>
</evidence>
<proteinExistence type="predicted"/>
<accession>A0A4S8I632</accession>
<organism evidence="1 2">
    <name type="scientific">Musa balbisiana</name>
    <name type="common">Banana</name>
    <dbReference type="NCBI Taxonomy" id="52838"/>
    <lineage>
        <taxon>Eukaryota</taxon>
        <taxon>Viridiplantae</taxon>
        <taxon>Streptophyta</taxon>
        <taxon>Embryophyta</taxon>
        <taxon>Tracheophyta</taxon>
        <taxon>Spermatophyta</taxon>
        <taxon>Magnoliopsida</taxon>
        <taxon>Liliopsida</taxon>
        <taxon>Zingiberales</taxon>
        <taxon>Musaceae</taxon>
        <taxon>Musa</taxon>
    </lineage>
</organism>
<keyword evidence="2" id="KW-1185">Reference proteome</keyword>
<gene>
    <name evidence="1" type="ORF">C4D60_Mb00t00060</name>
</gene>
<dbReference type="Proteomes" id="UP000317650">
    <property type="component" value="Unassembled WGS sequence"/>
</dbReference>